<dbReference type="PROSITE" id="PS00041">
    <property type="entry name" value="HTH_ARAC_FAMILY_1"/>
    <property type="match status" value="1"/>
</dbReference>
<dbReference type="InterPro" id="IPR018060">
    <property type="entry name" value="HTH_AraC"/>
</dbReference>
<proteinExistence type="predicted"/>
<protein>
    <recommendedName>
        <fullName evidence="8">DNA-binding response regulator</fullName>
    </recommendedName>
</protein>
<dbReference type="CDD" id="cd17536">
    <property type="entry name" value="REC_YesN-like"/>
    <property type="match status" value="1"/>
</dbReference>
<dbReference type="Pfam" id="PF12833">
    <property type="entry name" value="HTH_18"/>
    <property type="match status" value="1"/>
</dbReference>
<gene>
    <name evidence="7" type="ORF">BBD42_04435</name>
</gene>
<dbReference type="GO" id="GO:0000160">
    <property type="term" value="P:phosphorelay signal transduction system"/>
    <property type="evidence" value="ECO:0007669"/>
    <property type="project" value="InterPro"/>
</dbReference>
<dbReference type="SMART" id="SM00342">
    <property type="entry name" value="HTH_ARAC"/>
    <property type="match status" value="1"/>
</dbReference>
<dbReference type="SUPFAM" id="SSF52172">
    <property type="entry name" value="CheY-like"/>
    <property type="match status" value="1"/>
</dbReference>
<evidence type="ECO:0000256" key="4">
    <source>
        <dbReference type="PROSITE-ProRule" id="PRU00169"/>
    </source>
</evidence>
<dbReference type="EMBL" id="CP016808">
    <property type="protein sequence ID" value="ANY65797.1"/>
    <property type="molecule type" value="Genomic_DNA"/>
</dbReference>
<evidence type="ECO:0000256" key="1">
    <source>
        <dbReference type="ARBA" id="ARBA00023015"/>
    </source>
</evidence>
<dbReference type="PROSITE" id="PS01124">
    <property type="entry name" value="HTH_ARAC_FAMILY_2"/>
    <property type="match status" value="1"/>
</dbReference>
<evidence type="ECO:0000256" key="3">
    <source>
        <dbReference type="ARBA" id="ARBA00023163"/>
    </source>
</evidence>
<feature type="domain" description="HTH araC/xylS-type" evidence="5">
    <location>
        <begin position="439"/>
        <end position="537"/>
    </location>
</feature>
<keyword evidence="4" id="KW-0597">Phosphoprotein</keyword>
<keyword evidence="3" id="KW-0804">Transcription</keyword>
<keyword evidence="1" id="KW-0805">Transcription regulation</keyword>
<feature type="modified residue" description="4-aspartylphosphate" evidence="4">
    <location>
        <position position="55"/>
    </location>
</feature>
<dbReference type="SMART" id="SM00448">
    <property type="entry name" value="REC"/>
    <property type="match status" value="1"/>
</dbReference>
<dbReference type="PROSITE" id="PS50110">
    <property type="entry name" value="RESPONSE_REGULATORY"/>
    <property type="match status" value="1"/>
</dbReference>
<sequence>MYRLLVVDDEAYALKSIMETVNWRSLGISEVYGAMDVEEARIIFCDQRIDVVICDIEMPGENGLELLEWLNQEQFSASVIFVTGHDRFEYVQAALRAGCFDYMLKPVRHELLLETVARSLRKLEQDREHNLLKRRMGKFEKVLRHHKQELVERFWNDVLYPAGKTPNNEALLSQLSLMEPDAADSGEFMLVLVSISGWKARFGIKDEEILEYAVMNRAEETVLENWPGAVLKSRNGELFIVVYHAQEQGRSIAELRRRCMGLVEDCGVYFYSRVKCYISLPGALCTLGSRSASLLKLERECAGDMKDVWVEGEQAHQMPEQLFGRKDWPAEIALLLQKGRHAELYQVVDEWFASYDKENPLSKEDLKALYYHLLSSLYQSFNQSGISIGYVIDAISVKREGSAPCTKSLAHLRLWTRQVIEMAIEHAANQKESEPTIVEQIEQYVKSRMSEEVSREEIASLLHFNPAYLSRLFKKETGSSLTDYIVSQRMEYAKKLLSQSDLKVSDVAEITGYSNFSYFSRLFKKQEGYSPIEFRKRYKGEAGI</sequence>
<feature type="domain" description="Response regulatory" evidence="6">
    <location>
        <begin position="3"/>
        <end position="120"/>
    </location>
</feature>
<dbReference type="RefSeq" id="WP_172455388.1">
    <property type="nucleotide sequence ID" value="NZ_CP016808.1"/>
</dbReference>
<dbReference type="PRINTS" id="PR00032">
    <property type="entry name" value="HTHARAC"/>
</dbReference>
<evidence type="ECO:0000256" key="2">
    <source>
        <dbReference type="ARBA" id="ARBA00023125"/>
    </source>
</evidence>
<evidence type="ECO:0008006" key="8">
    <source>
        <dbReference type="Google" id="ProtNLM"/>
    </source>
</evidence>
<dbReference type="InterPro" id="IPR001789">
    <property type="entry name" value="Sig_transdc_resp-reg_receiver"/>
</dbReference>
<dbReference type="InterPro" id="IPR009057">
    <property type="entry name" value="Homeodomain-like_sf"/>
</dbReference>
<evidence type="ECO:0000259" key="6">
    <source>
        <dbReference type="PROSITE" id="PS50110"/>
    </source>
</evidence>
<evidence type="ECO:0000259" key="5">
    <source>
        <dbReference type="PROSITE" id="PS01124"/>
    </source>
</evidence>
<reference evidence="7" key="1">
    <citation type="submission" date="2016-08" db="EMBL/GenBank/DDBJ databases">
        <title>Complete Genome Seqeunce of Paenibacillus sp. BIHB 4019 from tea rhizoplane.</title>
        <authorList>
            <person name="Thakur R."/>
            <person name="Swarnkar M.K."/>
            <person name="Gulati A."/>
        </authorList>
    </citation>
    <scope>NUCLEOTIDE SEQUENCE [LARGE SCALE GENOMIC DNA]</scope>
    <source>
        <strain evidence="7">BIHB4019</strain>
    </source>
</reference>
<dbReference type="InterPro" id="IPR018062">
    <property type="entry name" value="HTH_AraC-typ_CS"/>
</dbReference>
<dbReference type="Gene3D" id="1.10.10.60">
    <property type="entry name" value="Homeodomain-like"/>
    <property type="match status" value="2"/>
</dbReference>
<keyword evidence="2" id="KW-0238">DNA-binding</keyword>
<dbReference type="Pfam" id="PF00072">
    <property type="entry name" value="Response_reg"/>
    <property type="match status" value="1"/>
</dbReference>
<dbReference type="SUPFAM" id="SSF46689">
    <property type="entry name" value="Homeodomain-like"/>
    <property type="match status" value="2"/>
</dbReference>
<dbReference type="GO" id="GO:0043565">
    <property type="term" value="F:sequence-specific DNA binding"/>
    <property type="evidence" value="ECO:0007669"/>
    <property type="project" value="InterPro"/>
</dbReference>
<organism evidence="7">
    <name type="scientific">Paenibacillus sp. BIHB 4019</name>
    <dbReference type="NCBI Taxonomy" id="1870819"/>
    <lineage>
        <taxon>Bacteria</taxon>
        <taxon>Bacillati</taxon>
        <taxon>Bacillota</taxon>
        <taxon>Bacilli</taxon>
        <taxon>Bacillales</taxon>
        <taxon>Paenibacillaceae</taxon>
        <taxon>Paenibacillus</taxon>
    </lineage>
</organism>
<dbReference type="Gene3D" id="3.40.50.2300">
    <property type="match status" value="1"/>
</dbReference>
<dbReference type="InterPro" id="IPR020449">
    <property type="entry name" value="Tscrpt_reg_AraC-type_HTH"/>
</dbReference>
<accession>A0A1B2DDK6</accession>
<dbReference type="AlphaFoldDB" id="A0A1B2DDK6"/>
<evidence type="ECO:0000313" key="7">
    <source>
        <dbReference type="EMBL" id="ANY65797.1"/>
    </source>
</evidence>
<dbReference type="GO" id="GO:0003700">
    <property type="term" value="F:DNA-binding transcription factor activity"/>
    <property type="evidence" value="ECO:0007669"/>
    <property type="project" value="InterPro"/>
</dbReference>
<dbReference type="PANTHER" id="PTHR43280:SF2">
    <property type="entry name" value="HTH-TYPE TRANSCRIPTIONAL REGULATOR EXSA"/>
    <property type="match status" value="1"/>
</dbReference>
<name>A0A1B2DDK6_9BACL</name>
<dbReference type="PANTHER" id="PTHR43280">
    <property type="entry name" value="ARAC-FAMILY TRANSCRIPTIONAL REGULATOR"/>
    <property type="match status" value="1"/>
</dbReference>
<dbReference type="InterPro" id="IPR011006">
    <property type="entry name" value="CheY-like_superfamily"/>
</dbReference>